<feature type="transmembrane region" description="Helical" evidence="1">
    <location>
        <begin position="306"/>
        <end position="325"/>
    </location>
</feature>
<reference evidence="3 4" key="1">
    <citation type="submission" date="2019-07" db="EMBL/GenBank/DDBJ databases">
        <title>Genomic Encyclopedia of Type Strains, Phase I: the one thousand microbial genomes (KMG-I) project.</title>
        <authorList>
            <person name="Kyrpides N."/>
        </authorList>
    </citation>
    <scope>NUCLEOTIDE SEQUENCE [LARGE SCALE GENOMIC DNA]</scope>
    <source>
        <strain evidence="3 4">DSM 17909</strain>
    </source>
</reference>
<dbReference type="Proteomes" id="UP000324170">
    <property type="component" value="Unassembled WGS sequence"/>
</dbReference>
<comment type="caution">
    <text evidence="3">The sequence shown here is derived from an EMBL/GenBank/DDBJ whole genome shotgun (WGS) entry which is preliminary data.</text>
</comment>
<keyword evidence="1" id="KW-1133">Transmembrane helix</keyword>
<evidence type="ECO:0000313" key="3">
    <source>
        <dbReference type="EMBL" id="TYP07814.1"/>
    </source>
</evidence>
<keyword evidence="4" id="KW-1185">Reference proteome</keyword>
<evidence type="ECO:0000313" key="4">
    <source>
        <dbReference type="Proteomes" id="UP000324170"/>
    </source>
</evidence>
<proteinExistence type="predicted"/>
<protein>
    <submittedName>
        <fullName evidence="3">Fucose 4-O-acetylase-like acetyltransferase</fullName>
    </submittedName>
</protein>
<dbReference type="Pfam" id="PF01757">
    <property type="entry name" value="Acyl_transf_3"/>
    <property type="match status" value="1"/>
</dbReference>
<feature type="transmembrane region" description="Helical" evidence="1">
    <location>
        <begin position="74"/>
        <end position="94"/>
    </location>
</feature>
<name>A0ABY3NSG6_9GAMM</name>
<feature type="transmembrane region" description="Helical" evidence="1">
    <location>
        <begin position="114"/>
        <end position="136"/>
    </location>
</feature>
<dbReference type="RefSeq" id="WP_045967909.1">
    <property type="nucleotide sequence ID" value="NZ_CAWMED010000001.1"/>
</dbReference>
<feature type="transmembrane region" description="Helical" evidence="1">
    <location>
        <begin position="12"/>
        <end position="27"/>
    </location>
</feature>
<gene>
    <name evidence="3" type="ORF">LY16_01610</name>
</gene>
<feature type="transmembrane region" description="Helical" evidence="1">
    <location>
        <begin position="33"/>
        <end position="53"/>
    </location>
</feature>
<dbReference type="EMBL" id="VNHN01000021">
    <property type="protein sequence ID" value="TYP07814.1"/>
    <property type="molecule type" value="Genomic_DNA"/>
</dbReference>
<feature type="transmembrane region" description="Helical" evidence="1">
    <location>
        <begin position="143"/>
        <end position="163"/>
    </location>
</feature>
<dbReference type="PANTHER" id="PTHR37312:SF1">
    <property type="entry name" value="MEMBRANE-BOUND ACYLTRANSFERASE YKRP-RELATED"/>
    <property type="match status" value="1"/>
</dbReference>
<organism evidence="3 4">
    <name type="scientific">Xenorhabdus doucetiae</name>
    <dbReference type="NCBI Taxonomy" id="351671"/>
    <lineage>
        <taxon>Bacteria</taxon>
        <taxon>Pseudomonadati</taxon>
        <taxon>Pseudomonadota</taxon>
        <taxon>Gammaproteobacteria</taxon>
        <taxon>Enterobacterales</taxon>
        <taxon>Morganellaceae</taxon>
        <taxon>Xenorhabdus</taxon>
    </lineage>
</organism>
<feature type="domain" description="Acyltransferase 3" evidence="2">
    <location>
        <begin position="8"/>
        <end position="320"/>
    </location>
</feature>
<feature type="transmembrane region" description="Helical" evidence="1">
    <location>
        <begin position="206"/>
        <end position="231"/>
    </location>
</feature>
<dbReference type="PANTHER" id="PTHR37312">
    <property type="entry name" value="MEMBRANE-BOUND ACYLTRANSFERASE YKRP-RELATED"/>
    <property type="match status" value="1"/>
</dbReference>
<keyword evidence="1" id="KW-0472">Membrane</keyword>
<dbReference type="InterPro" id="IPR052734">
    <property type="entry name" value="Nod_factor_acetyltransferase"/>
</dbReference>
<accession>A0ABY3NSG6</accession>
<feature type="transmembrane region" description="Helical" evidence="1">
    <location>
        <begin position="175"/>
        <end position="194"/>
    </location>
</feature>
<evidence type="ECO:0000256" key="1">
    <source>
        <dbReference type="SAM" id="Phobius"/>
    </source>
</evidence>
<keyword evidence="1" id="KW-0812">Transmembrane</keyword>
<dbReference type="InterPro" id="IPR002656">
    <property type="entry name" value="Acyl_transf_3_dom"/>
</dbReference>
<evidence type="ECO:0000259" key="2">
    <source>
        <dbReference type="Pfam" id="PF01757"/>
    </source>
</evidence>
<sequence>MSIEKRVKWIDALKFIAIFWIWIGHFGDNGKQLYPFVFSFHVPLFFFISGIFFRECYTLKSLLGVISSSFKNIVIPYFIFSLISLVFFSLYYNSSFIQAREMASQIIPGIRNHIFAASLWFLPCLFIIISTYSSLFFIIKNKFVILLIFFCLFLASSKFGIGFSPKIFFNIDSAALYIIYYAIGAYFSNFILKFDIKKLPNSRKTICYVIMVGSIALFINAYFFGASYIYSGFKNDYIKIILSLLITLILFIPNIIASRYITFTPIITLGKSTLVLCGTEQLIKTVTYSSFKMFGLDIYLHNPIDTIVYTILCLLISYFTVVKVYRHIKDR</sequence>
<feature type="transmembrane region" description="Helical" evidence="1">
    <location>
        <begin position="237"/>
        <end position="261"/>
    </location>
</feature>